<name>A0A5J9W729_9POAL</name>
<accession>A0A5J9W729</accession>
<dbReference type="PANTHER" id="PTHR34223">
    <property type="entry name" value="OS11G0201299 PROTEIN"/>
    <property type="match status" value="1"/>
</dbReference>
<feature type="region of interest" description="Disordered" evidence="1">
    <location>
        <begin position="360"/>
        <end position="385"/>
    </location>
</feature>
<dbReference type="OrthoDB" id="689323at2759"/>
<evidence type="ECO:0008006" key="4">
    <source>
        <dbReference type="Google" id="ProtNLM"/>
    </source>
</evidence>
<proteinExistence type="predicted"/>
<comment type="caution">
    <text evidence="2">The sequence shown here is derived from an EMBL/GenBank/DDBJ whole genome shotgun (WGS) entry which is preliminary data.</text>
</comment>
<feature type="compositionally biased region" description="Basic and acidic residues" evidence="1">
    <location>
        <begin position="365"/>
        <end position="379"/>
    </location>
</feature>
<reference evidence="2 3" key="1">
    <citation type="journal article" date="2019" name="Sci. Rep.">
        <title>A high-quality genome of Eragrostis curvula grass provides insights into Poaceae evolution and supports new strategies to enhance forage quality.</title>
        <authorList>
            <person name="Carballo J."/>
            <person name="Santos B.A.C.M."/>
            <person name="Zappacosta D."/>
            <person name="Garbus I."/>
            <person name="Selva J.P."/>
            <person name="Gallo C.A."/>
            <person name="Diaz A."/>
            <person name="Albertini E."/>
            <person name="Caccamo M."/>
            <person name="Echenique V."/>
        </authorList>
    </citation>
    <scope>NUCLEOTIDE SEQUENCE [LARGE SCALE GENOMIC DNA]</scope>
    <source>
        <strain evidence="3">cv. Victoria</strain>
        <tissue evidence="2">Leaf</tissue>
    </source>
</reference>
<dbReference type="Proteomes" id="UP000324897">
    <property type="component" value="Unassembled WGS sequence"/>
</dbReference>
<dbReference type="AlphaFoldDB" id="A0A5J9W729"/>
<gene>
    <name evidence="2" type="ORF">EJB05_09682</name>
</gene>
<sequence>MGVRPTLRLKNSGGKALIFGRCSWPASPCRATVRRNAAKDHQAVGACEPGGGRVLVWRARGRRPCRRTPRRGGSDLRAVTAVAPPLGVRALPRPTCRTGRLRRGAGELPKFVRLLFCRRDVSASLDTLRLRSSNVDGVHDEDHARSWILDGIKRGARVIHVVGHRRVHFLKGRSSSLAVLEHTAFVSSHLKVLKLSYALLDDNMLRQLSSQCPALEEQHLMDCVMTGHEISSASLKILTMFKCKINVNLSVASPNLILLRCVSPITQALSFGDMGLLVTGTIILDDRSFYEDDFEDFSKDELEETTDEDDNDSYWKDKNRYGFGVPLDGYCFKCNHDYGSDIESDDNTYEYSEIANDSAEYGFDGDDHSSSKDAKHHVYGENSGSNDNKVLGGHNVLHSLSNATSLELLADAGEV</sequence>
<feature type="non-terminal residue" evidence="2">
    <location>
        <position position="1"/>
    </location>
</feature>
<dbReference type="InterPro" id="IPR032675">
    <property type="entry name" value="LRR_dom_sf"/>
</dbReference>
<keyword evidence="3" id="KW-1185">Reference proteome</keyword>
<evidence type="ECO:0000313" key="2">
    <source>
        <dbReference type="EMBL" id="TVU43234.1"/>
    </source>
</evidence>
<dbReference type="InterPro" id="IPR053197">
    <property type="entry name" value="F-box_SCFL_complex_component"/>
</dbReference>
<organism evidence="2 3">
    <name type="scientific">Eragrostis curvula</name>
    <name type="common">weeping love grass</name>
    <dbReference type="NCBI Taxonomy" id="38414"/>
    <lineage>
        <taxon>Eukaryota</taxon>
        <taxon>Viridiplantae</taxon>
        <taxon>Streptophyta</taxon>
        <taxon>Embryophyta</taxon>
        <taxon>Tracheophyta</taxon>
        <taxon>Spermatophyta</taxon>
        <taxon>Magnoliopsida</taxon>
        <taxon>Liliopsida</taxon>
        <taxon>Poales</taxon>
        <taxon>Poaceae</taxon>
        <taxon>PACMAD clade</taxon>
        <taxon>Chloridoideae</taxon>
        <taxon>Eragrostideae</taxon>
        <taxon>Eragrostidinae</taxon>
        <taxon>Eragrostis</taxon>
    </lineage>
</organism>
<dbReference type="Gramene" id="TVU43234">
    <property type="protein sequence ID" value="TVU43234"/>
    <property type="gene ID" value="EJB05_09682"/>
</dbReference>
<dbReference type="EMBL" id="RWGY01000005">
    <property type="protein sequence ID" value="TVU43234.1"/>
    <property type="molecule type" value="Genomic_DNA"/>
</dbReference>
<dbReference type="PANTHER" id="PTHR34223:SF81">
    <property type="entry name" value="OS08G0281600 PROTEIN"/>
    <property type="match status" value="1"/>
</dbReference>
<protein>
    <recommendedName>
        <fullName evidence="4">FBD domain-containing protein</fullName>
    </recommendedName>
</protein>
<dbReference type="Gene3D" id="3.80.10.10">
    <property type="entry name" value="Ribonuclease Inhibitor"/>
    <property type="match status" value="1"/>
</dbReference>
<evidence type="ECO:0000256" key="1">
    <source>
        <dbReference type="SAM" id="MobiDB-lite"/>
    </source>
</evidence>
<evidence type="ECO:0000313" key="3">
    <source>
        <dbReference type="Proteomes" id="UP000324897"/>
    </source>
</evidence>